<evidence type="ECO:0000313" key="4">
    <source>
        <dbReference type="Proteomes" id="UP000245431"/>
    </source>
</evidence>
<proteinExistence type="predicted"/>
<dbReference type="NCBIfam" id="NF047352">
    <property type="entry name" value="P_loop_sacsin"/>
    <property type="match status" value="1"/>
</dbReference>
<dbReference type="EMBL" id="LT599583">
    <property type="protein sequence ID" value="SBW83022.1"/>
    <property type="molecule type" value="Genomic_DNA"/>
</dbReference>
<evidence type="ECO:0000256" key="1">
    <source>
        <dbReference type="SAM" id="MobiDB-lite"/>
    </source>
</evidence>
<organism evidence="3 4">
    <name type="scientific">Pseudomonas veronii 1YdBTEX2</name>
    <dbReference type="NCBI Taxonomy" id="1295141"/>
    <lineage>
        <taxon>Bacteria</taxon>
        <taxon>Pseudomonadati</taxon>
        <taxon>Pseudomonadota</taxon>
        <taxon>Gammaproteobacteria</taxon>
        <taxon>Pseudomonadales</taxon>
        <taxon>Pseudomonadaceae</taxon>
        <taxon>Pseudomonas</taxon>
    </lineage>
</organism>
<name>A0A1D3K417_PSEVE</name>
<gene>
    <name evidence="3" type="ORF">PVE_R1G5141</name>
</gene>
<dbReference type="PANTHER" id="PTHR32387:SF0">
    <property type="entry name" value="PROTEIN NO VEIN"/>
    <property type="match status" value="1"/>
</dbReference>
<dbReference type="Pfam" id="PF13020">
    <property type="entry name" value="NOV_C"/>
    <property type="match status" value="1"/>
</dbReference>
<accession>A0A1D3K417</accession>
<dbReference type="InterPro" id="IPR052957">
    <property type="entry name" value="Auxin_embryo_med"/>
</dbReference>
<evidence type="ECO:0000259" key="2">
    <source>
        <dbReference type="Pfam" id="PF13020"/>
    </source>
</evidence>
<evidence type="ECO:0000313" key="3">
    <source>
        <dbReference type="EMBL" id="SBW83022.1"/>
    </source>
</evidence>
<dbReference type="SUPFAM" id="SSF55874">
    <property type="entry name" value="ATPase domain of HSP90 chaperone/DNA topoisomerase II/histidine kinase"/>
    <property type="match status" value="1"/>
</dbReference>
<dbReference type="InterPro" id="IPR036890">
    <property type="entry name" value="HATPase_C_sf"/>
</dbReference>
<feature type="domain" description="Protein NO VEIN C-terminal" evidence="2">
    <location>
        <begin position="1689"/>
        <end position="1754"/>
    </location>
</feature>
<dbReference type="Gene3D" id="3.30.565.10">
    <property type="entry name" value="Histidine kinase-like ATPase, C-terminal domain"/>
    <property type="match status" value="1"/>
</dbReference>
<dbReference type="RefSeq" id="WP_017847388.1">
    <property type="nucleotide sequence ID" value="NZ_AOUH01000021.1"/>
</dbReference>
<dbReference type="Proteomes" id="UP000245431">
    <property type="component" value="Chromosome PVE_r1"/>
</dbReference>
<feature type="region of interest" description="Disordered" evidence="1">
    <location>
        <begin position="1610"/>
        <end position="1640"/>
    </location>
</feature>
<dbReference type="InterPro" id="IPR024975">
    <property type="entry name" value="NOV_C"/>
</dbReference>
<sequence>MSKFEVPSKSVEARRDIESKTRAEIEAYLLSRGKTQVHKSARNLSLNVSDDYGNRFLVELIQNAHDAHPHGHNDGEVAIVFSPDELPHGCLYVANRGNGFRAGNFESITQIALSSKSVNESIGNKGLGFRSVLQICQWPQVYSVSDSAGGNSFDGYCFRFAEQSDIETILTETGEDPVLAGEILRNMPCWFLPVVAEDRPGLVPRFACEGFASVVRMPLDSAQARASVLEQIEWLCKLQTPLHLFLERLACITIEREPGQVNTLSRTVRQSWKRDQVDIQRVAVGDKQEFLFLSADLDAVEFRQQLDDSVGKGELPAKWQDWQGSARITVVVRLDASAEKGLLYCFLPLGAEAVAPFAGYIHANFYTNMNRRSIKESVGLNQYFIQSAAKLVRPGIEFLIERDWPTSPGAVIDLMCWREPYAEIIRRTFSESDSSFLEQPILPVTAAGSVRWAPATSTHLWDTAPGAMFSSEAIVSATLADIFTSSVTALQRDAFVAFFDLIDKDFDPAPETMAQWVEAVALRLYEKKVSIETWALFYDEVAISLKASPSALFDKRFLLGQDGELIASSRIKSKRKTRTTDIYFPPAARVGAEDENDGEHAPLASLPKKLREWFAFVSPQIPWLTKDGYRPAHTFLVNGKLVREYDTRSVMRTLAGITSSQAAHSTKMAALEAALRFWLVSTPEIGELRFFLPARQGWVAASEAMFGNGWTSPNGKALETLLQRCGALSAELAAASGWLLPDFKEWEGGGDVAQWHHFLGALGVRDCLQPTGSSRRIQQEVRAWPMVRLITSAVTDLDEQSSEVWRNVLSQLAEKIPHPYTNYHCELRAWRLPGQTDSLQFPPELRRDFAVQVLRAVQNLSKEYFGFIMSARGASWGHVEWPTPLQAFLTQVPWVPVVDNANHTVFVTPKEAWHFSSDDDHQKPRFMPLVARPIAKLLNEGYTRRMRAAGLGILNDPDDAERALQVYAAAAEQGIAESRDVRRFKELFSKAWNEVARRGGYPEIKVIPVSSGGQITAVPVTLDTSLEASAQPVYFIDEENSAKTRLLEELGDPLFEFDIKDRQGAWTHLQTQAPGRFIRVSEQTLEVHIDGIPIDQVQTLPLLPDLYGAWLVEFILCAAESKGGGHFQRTPQSFAQLRQNTSSLRFLVGQRISVSMGGQPRSLPAGLRGALTTRIGNQVILVAQSARAPDFSLLAEIHEQLAAALNQPGLAAGLEAAFLRLMMRFPDGEVVPSNDEIADILGMEVSSVHAVRHLSQADLSAQIRFAHVLAVLHNRDEVAQQLVALPERDDVGEEVLLECCNDLAVIFGVAPRELLTRLSQIADFRGLQSAFNLDFAMLNGTLSRLGKYYPPINNKELHTRQFQAHLKHREFHYVEHLRSNFLGHFDSQGSLARYLQLRAELVALPPDPHWFESYDDLPDLVVEKYVLGWLQQQQLVTDLPVQTLALSRCREQNIQFLQSFALRYGKLVSAWLSSTHEQVAQACRSLWQDPGAAKLRLPVQAQQCGWNDFRLLNDDLVVQWLTQDGAWPSGKLASQSPEDWGISLTAVHDAQEAAKQAKEQQRRLRTQITFAGDSFSALTENYAELANALRARLSEASRLSSDSTEFCSLADVSPSPVNTTSGAGGGGVGSRPAPDTQMSEEQRKAIGFIGELWAFEWIKQHHLQKHAMELDENCWVSGYRDIMLATKNGDDSLGYDFVVRDKQTTYYYEVKASSGNPCRFELGPTELVAAQRYSTDTKNKYRILYISNATDPDRVQPLLIDNPFSSRGRKKLRIVGRGSVTYAFEPSD</sequence>
<dbReference type="PANTHER" id="PTHR32387">
    <property type="entry name" value="WU:FJ29H11"/>
    <property type="match status" value="1"/>
</dbReference>
<reference evidence="4" key="1">
    <citation type="submission" date="2016-07" db="EMBL/GenBank/DDBJ databases">
        <authorList>
            <person name="Florea S."/>
            <person name="Webb J.S."/>
            <person name="Jaromczyk J."/>
            <person name="Schardl C.L."/>
        </authorList>
    </citation>
    <scope>NUCLEOTIDE SEQUENCE [LARGE SCALE GENOMIC DNA]</scope>
    <source>
        <strain evidence="4">1YdBTEX2</strain>
    </source>
</reference>
<protein>
    <recommendedName>
        <fullName evidence="2">Protein NO VEIN C-terminal domain-containing protein</fullName>
    </recommendedName>
</protein>